<gene>
    <name evidence="2" type="ORF">BQ4739_LOCUS9650</name>
</gene>
<name>A0A383VV45_TETOB</name>
<dbReference type="GO" id="GO:0003713">
    <property type="term" value="F:transcription coactivator activity"/>
    <property type="evidence" value="ECO:0007669"/>
    <property type="project" value="TreeGrafter"/>
</dbReference>
<organism evidence="2 3">
    <name type="scientific">Tetradesmus obliquus</name>
    <name type="common">Green alga</name>
    <name type="synonym">Acutodesmus obliquus</name>
    <dbReference type="NCBI Taxonomy" id="3088"/>
    <lineage>
        <taxon>Eukaryota</taxon>
        <taxon>Viridiplantae</taxon>
        <taxon>Chlorophyta</taxon>
        <taxon>core chlorophytes</taxon>
        <taxon>Chlorophyceae</taxon>
        <taxon>CS clade</taxon>
        <taxon>Sphaeropleales</taxon>
        <taxon>Scenedesmaceae</taxon>
        <taxon>Tetradesmus</taxon>
    </lineage>
</organism>
<dbReference type="PANTHER" id="PTHR46007">
    <property type="entry name" value="MEDIATOR OF RNA POLYMERASE II TRANSCRIPTION SUBUNIT 12"/>
    <property type="match status" value="1"/>
</dbReference>
<dbReference type="InterPro" id="IPR036882">
    <property type="entry name" value="Alba-like_dom_sf"/>
</dbReference>
<feature type="compositionally biased region" description="Basic and acidic residues" evidence="1">
    <location>
        <begin position="193"/>
        <end position="203"/>
    </location>
</feature>
<feature type="region of interest" description="Disordered" evidence="1">
    <location>
        <begin position="127"/>
        <end position="154"/>
    </location>
</feature>
<feature type="region of interest" description="Disordered" evidence="1">
    <location>
        <begin position="583"/>
        <end position="615"/>
    </location>
</feature>
<reference evidence="2 3" key="1">
    <citation type="submission" date="2016-10" db="EMBL/GenBank/DDBJ databases">
        <authorList>
            <person name="Cai Z."/>
        </authorList>
    </citation>
    <scope>NUCLEOTIDE SEQUENCE [LARGE SCALE GENOMIC DNA]</scope>
</reference>
<dbReference type="GO" id="GO:0016592">
    <property type="term" value="C:mediator complex"/>
    <property type="evidence" value="ECO:0007669"/>
    <property type="project" value="TreeGrafter"/>
</dbReference>
<dbReference type="GO" id="GO:0003676">
    <property type="term" value="F:nucleic acid binding"/>
    <property type="evidence" value="ECO:0007669"/>
    <property type="project" value="InterPro"/>
</dbReference>
<feature type="compositionally biased region" description="Gly residues" evidence="1">
    <location>
        <begin position="210"/>
        <end position="227"/>
    </location>
</feature>
<dbReference type="Proteomes" id="UP000256970">
    <property type="component" value="Unassembled WGS sequence"/>
</dbReference>
<protein>
    <submittedName>
        <fullName evidence="2">Uncharacterized protein</fullName>
    </submittedName>
</protein>
<feature type="compositionally biased region" description="Low complexity" evidence="1">
    <location>
        <begin position="278"/>
        <end position="309"/>
    </location>
</feature>
<dbReference type="EMBL" id="FNXT01000923">
    <property type="protein sequence ID" value="SZX69365.1"/>
    <property type="molecule type" value="Genomic_DNA"/>
</dbReference>
<sequence length="615" mass="64594">MQSTAACTRGRCQEVSSHVNRGSLDWSCSGLVPALAAASQLLHHQPQLAAAPAALCSRVSHGAYVQLQQLGQQSHWQGACSRSELTQQLLVLQQQQQLQQQRQQHVQRGPARSACCAAESSPASIEAAGSADSASSSTAGSATDTPKAAEAGRHAASAGLTGAAAAAAALAKLQQAMQRQPAQLQVTSSEGVEANRQHTESRMSRNNGITNGGGSSSSSSGGGGGSSSNGLGRAGQQLLQPQRPALDPAAAAAAQEAQQQQGPPRQQRLLTWRSRGKAGSAAAAAPAAVQEAAQQQQQQQERQQASTAAGTGDTRQLQQQQQQQQLLHAPPLEPSIVHGRAYLTSPVSFVAADTLTRRLAGSISAAFALHQHQLLFAVGPHPLGVAIKALATARRMLGEGNGGEPVNILMQPTLRGGRTPMRSQSYALDVTRVGALPMQPGVAGRQAVTLPEGSGSGSSGDASAGGEQQQEQQQQEVPWADAKVVHITSSSNELAAARSLVQNMPARGQTVMRAMGPFATETAVLALALARPLIQARHGQDLAAVVLWNEQQQRTTFRPSRETGLLLAVFRCEAGSFPPRVLLLPPSQRSSKRREFWRQRGRRTPAEEQQQQQSS</sequence>
<dbReference type="GO" id="GO:0045944">
    <property type="term" value="P:positive regulation of transcription by RNA polymerase II"/>
    <property type="evidence" value="ECO:0007669"/>
    <property type="project" value="TreeGrafter"/>
</dbReference>
<keyword evidence="3" id="KW-1185">Reference proteome</keyword>
<feature type="compositionally biased region" description="Low complexity" evidence="1">
    <location>
        <begin position="459"/>
        <end position="476"/>
    </location>
</feature>
<dbReference type="Gene3D" id="3.30.110.20">
    <property type="entry name" value="Alba-like domain"/>
    <property type="match status" value="2"/>
</dbReference>
<evidence type="ECO:0000313" key="3">
    <source>
        <dbReference type="Proteomes" id="UP000256970"/>
    </source>
</evidence>
<feature type="region of interest" description="Disordered" evidence="1">
    <location>
        <begin position="447"/>
        <end position="479"/>
    </location>
</feature>
<evidence type="ECO:0000313" key="2">
    <source>
        <dbReference type="EMBL" id="SZX69365.1"/>
    </source>
</evidence>
<feature type="region of interest" description="Disordered" evidence="1">
    <location>
        <begin position="181"/>
        <end position="326"/>
    </location>
</feature>
<dbReference type="InterPro" id="IPR051647">
    <property type="entry name" value="Mediator_comp_sub12"/>
</dbReference>
<dbReference type="AlphaFoldDB" id="A0A383VV45"/>
<proteinExistence type="predicted"/>
<dbReference type="PANTHER" id="PTHR46007:SF8">
    <property type="entry name" value="C2H2-TYPE DOMAIN-CONTAINING PROTEIN"/>
    <property type="match status" value="1"/>
</dbReference>
<evidence type="ECO:0000256" key="1">
    <source>
        <dbReference type="SAM" id="MobiDB-lite"/>
    </source>
</evidence>
<feature type="compositionally biased region" description="Low complexity" evidence="1">
    <location>
        <begin position="228"/>
        <end position="270"/>
    </location>
</feature>
<accession>A0A383VV45</accession>
<feature type="compositionally biased region" description="Low complexity" evidence="1">
    <location>
        <begin position="316"/>
        <end position="326"/>
    </location>
</feature>